<dbReference type="AlphaFoldDB" id="A0A1R2CS95"/>
<proteinExistence type="predicted"/>
<keyword evidence="2" id="KW-0677">Repeat</keyword>
<dbReference type="PANTHER" id="PTHR24412:SF489">
    <property type="entry name" value="RING FINGER DOMAIN AND KELCH REPEAT-CONTAINING PROTEIN DDB_G0271372"/>
    <property type="match status" value="1"/>
</dbReference>
<name>A0A1R2CS95_9CILI</name>
<dbReference type="Gene3D" id="2.120.10.80">
    <property type="entry name" value="Kelch-type beta propeller"/>
    <property type="match status" value="1"/>
</dbReference>
<keyword evidence="1" id="KW-0880">Kelch repeat</keyword>
<dbReference type="SUPFAM" id="SSF117281">
    <property type="entry name" value="Kelch motif"/>
    <property type="match status" value="1"/>
</dbReference>
<dbReference type="OrthoDB" id="8185403at2759"/>
<evidence type="ECO:0000256" key="2">
    <source>
        <dbReference type="ARBA" id="ARBA00022737"/>
    </source>
</evidence>
<gene>
    <name evidence="3" type="ORF">SteCoe_5523</name>
</gene>
<comment type="caution">
    <text evidence="3">The sequence shown here is derived from an EMBL/GenBank/DDBJ whole genome shotgun (WGS) entry which is preliminary data.</text>
</comment>
<sequence length="393" mass="44956">MSKKQARDEVQKVNENTRSVLIAKIRALQHETSENLKNLNYEYTNIYRAIKMNETNVQRTLTKFIEYCESCVQFISTLPQYFTPKQFYTPLESLLVKLNPSFESIKGPELVLQDSYTEPIRVCPSTIAHVLNNYNWHLTLEDDKIFIIGPSFTYNYKDFKQDIDITTRYMIVSDSKLLVAGGMIWKDFSAYIDIKENKARIFKKLKVPRYKHAMAWLNGYPAVFGGVSENGECLSTVEILDNTEWKMHSKLNAPRCNLTAVSSLNTVYIIGGTSDYEGFNMYSSIEKWENGWVYLSISLPFSCCNVGVINFGPNLLLFGGKSENDSCIGAINLDLTDGVSQRLANFDDVFFKNNTLVLGHAFVKGKCFKKHCSDKQFPFDFNLLTGETIIRKE</sequence>
<organism evidence="3 4">
    <name type="scientific">Stentor coeruleus</name>
    <dbReference type="NCBI Taxonomy" id="5963"/>
    <lineage>
        <taxon>Eukaryota</taxon>
        <taxon>Sar</taxon>
        <taxon>Alveolata</taxon>
        <taxon>Ciliophora</taxon>
        <taxon>Postciliodesmatophora</taxon>
        <taxon>Heterotrichea</taxon>
        <taxon>Heterotrichida</taxon>
        <taxon>Stentoridae</taxon>
        <taxon>Stentor</taxon>
    </lineage>
</organism>
<dbReference type="PANTHER" id="PTHR24412">
    <property type="entry name" value="KELCH PROTEIN"/>
    <property type="match status" value="1"/>
</dbReference>
<evidence type="ECO:0000256" key="1">
    <source>
        <dbReference type="ARBA" id="ARBA00022441"/>
    </source>
</evidence>
<protein>
    <submittedName>
        <fullName evidence="3">Uncharacterized protein</fullName>
    </submittedName>
</protein>
<reference evidence="3 4" key="1">
    <citation type="submission" date="2016-11" db="EMBL/GenBank/DDBJ databases">
        <title>The macronuclear genome of Stentor coeruleus: a giant cell with tiny introns.</title>
        <authorList>
            <person name="Slabodnick M."/>
            <person name="Ruby J.G."/>
            <person name="Reiff S.B."/>
            <person name="Swart E.C."/>
            <person name="Gosai S."/>
            <person name="Prabakaran S."/>
            <person name="Witkowska E."/>
            <person name="Larue G.E."/>
            <person name="Fisher S."/>
            <person name="Freeman R.M."/>
            <person name="Gunawardena J."/>
            <person name="Chu W."/>
            <person name="Stover N.A."/>
            <person name="Gregory B.D."/>
            <person name="Nowacki M."/>
            <person name="Derisi J."/>
            <person name="Roy S.W."/>
            <person name="Marshall W.F."/>
            <person name="Sood P."/>
        </authorList>
    </citation>
    <scope>NUCLEOTIDE SEQUENCE [LARGE SCALE GENOMIC DNA]</scope>
    <source>
        <strain evidence="3">WM001</strain>
    </source>
</reference>
<evidence type="ECO:0000313" key="4">
    <source>
        <dbReference type="Proteomes" id="UP000187209"/>
    </source>
</evidence>
<dbReference type="InterPro" id="IPR015915">
    <property type="entry name" value="Kelch-typ_b-propeller"/>
</dbReference>
<dbReference type="EMBL" id="MPUH01000073">
    <property type="protein sequence ID" value="OMJ91850.1"/>
    <property type="molecule type" value="Genomic_DNA"/>
</dbReference>
<dbReference type="Proteomes" id="UP000187209">
    <property type="component" value="Unassembled WGS sequence"/>
</dbReference>
<keyword evidence="4" id="KW-1185">Reference proteome</keyword>
<accession>A0A1R2CS95</accession>
<evidence type="ECO:0000313" key="3">
    <source>
        <dbReference type="EMBL" id="OMJ91850.1"/>
    </source>
</evidence>